<keyword evidence="2" id="KW-1185">Reference proteome</keyword>
<proteinExistence type="predicted"/>
<evidence type="ECO:0000313" key="2">
    <source>
        <dbReference type="Proteomes" id="UP000204195"/>
    </source>
</evidence>
<accession>I3WW40</accession>
<dbReference type="EMBL" id="HQ698922">
    <property type="protein sequence ID" value="AFL47710.1"/>
    <property type="molecule type" value="Genomic_DNA"/>
</dbReference>
<reference evidence="1 2" key="1">
    <citation type="journal article" date="2012" name="BMC Microbiol.">
        <title>Isolation and characterization of ZZ1, a novel lytic phage that infects Acinetobacter baumannii clinical isolates.</title>
        <authorList>
            <person name="Jin J."/>
            <person name="Li Z.J."/>
            <person name="Wang S.W."/>
            <person name="Wang S.M."/>
            <person name="Huang D.H."/>
            <person name="Li Y.H."/>
            <person name="Ma Y.Y."/>
            <person name="Wang J."/>
            <person name="Liu F."/>
            <person name="Chen X.D."/>
            <person name="Li G.X."/>
            <person name="Wang X.T."/>
            <person name="Wang Z.Q."/>
            <person name="Zhao G.Q."/>
        </authorList>
    </citation>
    <scope>NUCLEOTIDE SEQUENCE [LARGE SCALE GENOMIC DNA]</scope>
</reference>
<gene>
    <name evidence="1" type="ORF">ZZ1p0215</name>
</gene>
<evidence type="ECO:0000313" key="1">
    <source>
        <dbReference type="EMBL" id="AFL47710.1"/>
    </source>
</evidence>
<dbReference type="InterPro" id="IPR037238">
    <property type="entry name" value="YbiA-like_sf"/>
</dbReference>
<protein>
    <submittedName>
        <fullName evidence="1">Uncharacterized protein</fullName>
    </submittedName>
</protein>
<sequence>MSDCIDIYFRLSGPAGQLSNLTANPFIMDNMYFGSTEGFLQGLRESNPKRQKEIFAMHGIQAKTSGGIRPIKGQTLYWKGQPFNRHSDFYQELLKRGFMCCFAQNEKYQKALYDSLGKELKHSIGKTDPYDTILTIEEFVGNLTRIREKYAEFLIKKFG</sequence>
<dbReference type="OrthoDB" id="20109at10239"/>
<dbReference type="Gene3D" id="1.10.357.40">
    <property type="entry name" value="YbiA-like"/>
    <property type="match status" value="1"/>
</dbReference>
<dbReference type="InterPro" id="IPR012596">
    <property type="entry name" value="Phage_T4_Y12G"/>
</dbReference>
<dbReference type="GeneID" id="18114109"/>
<dbReference type="Proteomes" id="UP000204195">
    <property type="component" value="Segment"/>
</dbReference>
<dbReference type="RefSeq" id="YP_006489073.1">
    <property type="nucleotide sequence ID" value="NC_018087.3"/>
</dbReference>
<organism evidence="1 2">
    <name type="scientific">Acinetobacter phage ZZ1</name>
    <dbReference type="NCBI Taxonomy" id="1049283"/>
    <lineage>
        <taxon>Viruses</taxon>
        <taxon>Duplodnaviria</taxon>
        <taxon>Heunggongvirae</taxon>
        <taxon>Uroviricota</taxon>
        <taxon>Caudoviricetes</taxon>
        <taxon>Pantevenvirales</taxon>
        <taxon>Straboviridae</taxon>
        <taxon>Twarogvirinae</taxon>
        <taxon>Zedzedvirus</taxon>
        <taxon>Zedzedvirus zz1</taxon>
    </lineage>
</organism>
<dbReference type="KEGG" id="vg:18114109"/>
<dbReference type="Pfam" id="PF08010">
    <property type="entry name" value="Phage_30_3"/>
    <property type="match status" value="1"/>
</dbReference>
<dbReference type="SUPFAM" id="SSF143990">
    <property type="entry name" value="YbiA-like"/>
    <property type="match status" value="1"/>
</dbReference>
<name>I3WW40_9CAUD</name>